<dbReference type="Gene3D" id="1.10.287.130">
    <property type="match status" value="1"/>
</dbReference>
<dbReference type="EMBL" id="JPVO01000039">
    <property type="protein sequence ID" value="KGR77346.1"/>
    <property type="molecule type" value="Genomic_DNA"/>
</dbReference>
<dbReference type="STRING" id="1384057.CD33_03335"/>
<evidence type="ECO:0000256" key="11">
    <source>
        <dbReference type="ARBA" id="ARBA00022989"/>
    </source>
</evidence>
<dbReference type="InterPro" id="IPR003661">
    <property type="entry name" value="HisK_dim/P_dom"/>
</dbReference>
<evidence type="ECO:0000256" key="14">
    <source>
        <dbReference type="SAM" id="Phobius"/>
    </source>
</evidence>
<evidence type="ECO:0000256" key="8">
    <source>
        <dbReference type="ARBA" id="ARBA00022741"/>
    </source>
</evidence>
<dbReference type="PROSITE" id="PS50109">
    <property type="entry name" value="HIS_KIN"/>
    <property type="match status" value="1"/>
</dbReference>
<protein>
    <recommendedName>
        <fullName evidence="3">histidine kinase</fullName>
        <ecNumber evidence="3">2.7.13.3</ecNumber>
    </recommendedName>
</protein>
<dbReference type="OrthoDB" id="335833at2"/>
<comment type="catalytic activity">
    <reaction evidence="1">
        <text>ATP + protein L-histidine = ADP + protein N-phospho-L-histidine.</text>
        <dbReference type="EC" id="2.7.13.3"/>
    </reaction>
</comment>
<keyword evidence="18" id="KW-1185">Reference proteome</keyword>
<evidence type="ECO:0000256" key="7">
    <source>
        <dbReference type="ARBA" id="ARBA00022692"/>
    </source>
</evidence>
<name>A0A0A3HXN3_9BACL</name>
<dbReference type="SUPFAM" id="SSF47384">
    <property type="entry name" value="Homodimeric domain of signal transducing histidine kinase"/>
    <property type="match status" value="1"/>
</dbReference>
<dbReference type="Pfam" id="PF00512">
    <property type="entry name" value="HisKA"/>
    <property type="match status" value="1"/>
</dbReference>
<dbReference type="Pfam" id="PF02518">
    <property type="entry name" value="HATPase_c"/>
    <property type="match status" value="1"/>
</dbReference>
<dbReference type="InterPro" id="IPR005467">
    <property type="entry name" value="His_kinase_dom"/>
</dbReference>
<evidence type="ECO:0000256" key="1">
    <source>
        <dbReference type="ARBA" id="ARBA00000085"/>
    </source>
</evidence>
<dbReference type="SMART" id="SM00387">
    <property type="entry name" value="HATPase_c"/>
    <property type="match status" value="1"/>
</dbReference>
<comment type="caution">
    <text evidence="17">The sequence shown here is derived from an EMBL/GenBank/DDBJ whole genome shotgun (WGS) entry which is preliminary data.</text>
</comment>
<keyword evidence="10" id="KW-0067">ATP-binding</keyword>
<evidence type="ECO:0000256" key="5">
    <source>
        <dbReference type="ARBA" id="ARBA00022553"/>
    </source>
</evidence>
<dbReference type="EC" id="2.7.13.3" evidence="3"/>
<keyword evidence="12" id="KW-0902">Two-component regulatory system</keyword>
<keyword evidence="7 14" id="KW-0812">Transmembrane</keyword>
<reference evidence="17 18" key="1">
    <citation type="submission" date="2014-02" db="EMBL/GenBank/DDBJ databases">
        <title>Draft genome sequence of Lysinibacillus sinduriensis JCM 15800.</title>
        <authorList>
            <person name="Zhang F."/>
            <person name="Wang G."/>
            <person name="Zhang L."/>
        </authorList>
    </citation>
    <scope>NUCLEOTIDE SEQUENCE [LARGE SCALE GENOMIC DNA]</scope>
    <source>
        <strain evidence="17 18">JCM 15800</strain>
    </source>
</reference>
<evidence type="ECO:0000256" key="12">
    <source>
        <dbReference type="ARBA" id="ARBA00023012"/>
    </source>
</evidence>
<evidence type="ECO:0000256" key="9">
    <source>
        <dbReference type="ARBA" id="ARBA00022777"/>
    </source>
</evidence>
<evidence type="ECO:0000256" key="13">
    <source>
        <dbReference type="ARBA" id="ARBA00023136"/>
    </source>
</evidence>
<evidence type="ECO:0000256" key="2">
    <source>
        <dbReference type="ARBA" id="ARBA00004651"/>
    </source>
</evidence>
<evidence type="ECO:0000313" key="18">
    <source>
        <dbReference type="Proteomes" id="UP000030408"/>
    </source>
</evidence>
<proteinExistence type="predicted"/>
<dbReference type="eggNOG" id="COG2205">
    <property type="taxonomic scope" value="Bacteria"/>
</dbReference>
<evidence type="ECO:0000256" key="3">
    <source>
        <dbReference type="ARBA" id="ARBA00012438"/>
    </source>
</evidence>
<evidence type="ECO:0000256" key="6">
    <source>
        <dbReference type="ARBA" id="ARBA00022679"/>
    </source>
</evidence>
<keyword evidence="8" id="KW-0547">Nucleotide-binding</keyword>
<dbReference type="InterPro" id="IPR036097">
    <property type="entry name" value="HisK_dim/P_sf"/>
</dbReference>
<dbReference type="PROSITE" id="PS50885">
    <property type="entry name" value="HAMP"/>
    <property type="match status" value="1"/>
</dbReference>
<dbReference type="GO" id="GO:0005524">
    <property type="term" value="F:ATP binding"/>
    <property type="evidence" value="ECO:0007669"/>
    <property type="project" value="UniProtKB-KW"/>
</dbReference>
<gene>
    <name evidence="17" type="ORF">CD33_03335</name>
</gene>
<sequence length="495" mass="57394">MKIKQWLLVSYFLVMVLPLAVAYLLFAWIQSYNDEQKVEEYFAASIKLQSLHSILDDPQLYQPRVDRTEVEELTSSELQIALYSQDGFILYSSDPTATSMQYGLTKENLYQNLYSLEQGYRAFSYKQPVLSGNELVGFYEVQIAREQWTEGVATRSWVMIGIFISVFLTIFIAVAYLVNQKLTKRLYQLMKQMMAFAREEEITELPAGKDEIGELTLHFYKMRREIEAARELIDREQREKEYMIASISHDLKTPLTSISAYAESLFSERDLTASERDDYRKIIMDKAQYMKQMIDDLLMYNLLQSPKYDMELLEVDGSEFFEMLVSDYEPLCRKKNIELDASSQVSGNYQVNPKQLMRVSDNLMSNAISYTKNGGRIWMHIFSLEQITSKEWMFDFVQETAQLNDEKSVYLIVQNEGDGIPKDKIDYVFDPLYQVDQARSKTDSRGTGLGLSITKQIIEKHDGEIQIYSKSGVGTCVICRIPKKQKRNGDKVEDS</sequence>
<comment type="subcellular location">
    <subcellularLocation>
        <location evidence="2">Cell membrane</location>
        <topology evidence="2">Multi-pass membrane protein</topology>
    </subcellularLocation>
</comment>
<dbReference type="Proteomes" id="UP000030408">
    <property type="component" value="Unassembled WGS sequence"/>
</dbReference>
<evidence type="ECO:0000259" key="16">
    <source>
        <dbReference type="PROSITE" id="PS50885"/>
    </source>
</evidence>
<keyword evidence="4" id="KW-1003">Cell membrane</keyword>
<dbReference type="InterPro" id="IPR003660">
    <property type="entry name" value="HAMP_dom"/>
</dbReference>
<dbReference type="Gene3D" id="3.30.565.10">
    <property type="entry name" value="Histidine kinase-like ATPase, C-terminal domain"/>
    <property type="match status" value="1"/>
</dbReference>
<dbReference type="InterPro" id="IPR003594">
    <property type="entry name" value="HATPase_dom"/>
</dbReference>
<dbReference type="InterPro" id="IPR036890">
    <property type="entry name" value="HATPase_C_sf"/>
</dbReference>
<feature type="transmembrane region" description="Helical" evidence="14">
    <location>
        <begin position="7"/>
        <end position="29"/>
    </location>
</feature>
<organism evidence="17 18">
    <name type="scientific">Ureibacillus sinduriensis BLB-1 = JCM 15800</name>
    <dbReference type="NCBI Taxonomy" id="1384057"/>
    <lineage>
        <taxon>Bacteria</taxon>
        <taxon>Bacillati</taxon>
        <taxon>Bacillota</taxon>
        <taxon>Bacilli</taxon>
        <taxon>Bacillales</taxon>
        <taxon>Caryophanaceae</taxon>
        <taxon>Ureibacillus</taxon>
    </lineage>
</organism>
<evidence type="ECO:0000256" key="10">
    <source>
        <dbReference type="ARBA" id="ARBA00022840"/>
    </source>
</evidence>
<dbReference type="InterPro" id="IPR004358">
    <property type="entry name" value="Sig_transdc_His_kin-like_C"/>
</dbReference>
<dbReference type="PANTHER" id="PTHR45528">
    <property type="entry name" value="SENSOR HISTIDINE KINASE CPXA"/>
    <property type="match status" value="1"/>
</dbReference>
<evidence type="ECO:0000259" key="15">
    <source>
        <dbReference type="PROSITE" id="PS50109"/>
    </source>
</evidence>
<dbReference type="PANTHER" id="PTHR45528:SF1">
    <property type="entry name" value="SENSOR HISTIDINE KINASE CPXA"/>
    <property type="match status" value="1"/>
</dbReference>
<keyword evidence="6" id="KW-0808">Transferase</keyword>
<dbReference type="InterPro" id="IPR050398">
    <property type="entry name" value="HssS/ArlS-like"/>
</dbReference>
<keyword evidence="5" id="KW-0597">Phosphoprotein</keyword>
<accession>A0A0A3HXN3</accession>
<keyword evidence="11 14" id="KW-1133">Transmembrane helix</keyword>
<dbReference type="RefSeq" id="WP_036198125.1">
    <property type="nucleotide sequence ID" value="NZ_AVCY01000017.1"/>
</dbReference>
<feature type="domain" description="Histidine kinase" evidence="15">
    <location>
        <begin position="246"/>
        <end position="485"/>
    </location>
</feature>
<dbReference type="PRINTS" id="PR00344">
    <property type="entry name" value="BCTRLSENSOR"/>
</dbReference>
<feature type="transmembrane region" description="Helical" evidence="14">
    <location>
        <begin position="157"/>
        <end position="178"/>
    </location>
</feature>
<evidence type="ECO:0000256" key="4">
    <source>
        <dbReference type="ARBA" id="ARBA00022475"/>
    </source>
</evidence>
<dbReference type="CDD" id="cd00082">
    <property type="entry name" value="HisKA"/>
    <property type="match status" value="1"/>
</dbReference>
<dbReference type="Gene3D" id="6.10.340.10">
    <property type="match status" value="1"/>
</dbReference>
<dbReference type="AlphaFoldDB" id="A0A0A3HXN3"/>
<dbReference type="GO" id="GO:0000155">
    <property type="term" value="F:phosphorelay sensor kinase activity"/>
    <property type="evidence" value="ECO:0007669"/>
    <property type="project" value="InterPro"/>
</dbReference>
<dbReference type="SUPFAM" id="SSF55874">
    <property type="entry name" value="ATPase domain of HSP90 chaperone/DNA topoisomerase II/histidine kinase"/>
    <property type="match status" value="1"/>
</dbReference>
<keyword evidence="13 14" id="KW-0472">Membrane</keyword>
<keyword evidence="9 17" id="KW-0418">Kinase</keyword>
<dbReference type="SMART" id="SM00388">
    <property type="entry name" value="HisKA"/>
    <property type="match status" value="1"/>
</dbReference>
<dbReference type="GO" id="GO:0005886">
    <property type="term" value="C:plasma membrane"/>
    <property type="evidence" value="ECO:0007669"/>
    <property type="project" value="UniProtKB-SubCell"/>
</dbReference>
<feature type="domain" description="HAMP" evidence="16">
    <location>
        <begin position="180"/>
        <end position="231"/>
    </location>
</feature>
<evidence type="ECO:0000313" key="17">
    <source>
        <dbReference type="EMBL" id="KGR77346.1"/>
    </source>
</evidence>